<gene>
    <name evidence="3" type="ORF">B1813_22245</name>
</gene>
<comment type="similarity">
    <text evidence="1">Belongs to the CapA family.</text>
</comment>
<accession>A0A1V8ZY81</accession>
<dbReference type="CDD" id="cd07381">
    <property type="entry name" value="MPP_CapA"/>
    <property type="match status" value="1"/>
</dbReference>
<evidence type="ECO:0000259" key="2">
    <source>
        <dbReference type="SMART" id="SM00854"/>
    </source>
</evidence>
<dbReference type="RefSeq" id="WP_081195216.1">
    <property type="nucleotide sequence ID" value="NZ_MWIH01000009.1"/>
</dbReference>
<dbReference type="Gene3D" id="3.60.21.10">
    <property type="match status" value="1"/>
</dbReference>
<organism evidence="3 4">
    <name type="scientific">Saccharomonospora piscinae</name>
    <dbReference type="NCBI Taxonomy" id="687388"/>
    <lineage>
        <taxon>Bacteria</taxon>
        <taxon>Bacillati</taxon>
        <taxon>Actinomycetota</taxon>
        <taxon>Actinomycetes</taxon>
        <taxon>Pseudonocardiales</taxon>
        <taxon>Pseudonocardiaceae</taxon>
        <taxon>Saccharomonospora</taxon>
    </lineage>
</organism>
<keyword evidence="4" id="KW-1185">Reference proteome</keyword>
<dbReference type="InterPro" id="IPR019079">
    <property type="entry name" value="Capsule_synth_CapA"/>
</dbReference>
<dbReference type="PANTHER" id="PTHR33393">
    <property type="entry name" value="POLYGLUTAMINE SYNTHESIS ACCESSORY PROTEIN RV0574C-RELATED"/>
    <property type="match status" value="1"/>
</dbReference>
<dbReference type="InterPro" id="IPR052169">
    <property type="entry name" value="CW_Biosynth-Accessory"/>
</dbReference>
<feature type="domain" description="Capsule synthesis protein CapA" evidence="2">
    <location>
        <begin position="5"/>
        <end position="283"/>
    </location>
</feature>
<dbReference type="SUPFAM" id="SSF56300">
    <property type="entry name" value="Metallo-dependent phosphatases"/>
    <property type="match status" value="1"/>
</dbReference>
<dbReference type="InterPro" id="IPR029052">
    <property type="entry name" value="Metallo-depent_PP-like"/>
</dbReference>
<dbReference type="AlphaFoldDB" id="A0A1V8ZY81"/>
<dbReference type="PANTHER" id="PTHR33393:SF11">
    <property type="entry name" value="POLYGLUTAMINE SYNTHESIS ACCESSORY PROTEIN RV0574C-RELATED"/>
    <property type="match status" value="1"/>
</dbReference>
<name>A0A1V8ZY81_SACPI</name>
<dbReference type="STRING" id="1962155.B1813_22245"/>
<reference evidence="3 4" key="1">
    <citation type="submission" date="2017-02" db="EMBL/GenBank/DDBJ databases">
        <title>Draft genome of Saccharomonospora sp. 154.</title>
        <authorList>
            <person name="Alonso-Carmona G.S."/>
            <person name="De La Haba R."/>
            <person name="Vera-Gargallo B."/>
            <person name="Sandoval-Trujillo A.H."/>
            <person name="Ramirez-Duran N."/>
            <person name="Ventosa A."/>
        </authorList>
    </citation>
    <scope>NUCLEOTIDE SEQUENCE [LARGE SCALE GENOMIC DNA]</scope>
    <source>
        <strain evidence="3 4">LRS4.154</strain>
    </source>
</reference>
<sequence>MTAIKLFLAGDVMPGRGIDQILPHPGDHRLREAVVRDARWYVRAAEQRNGPLSRPVPFTWPWGSALRSIESADARIVNLETSVTRAPWFAPGKAVHYRMTPENLPMLLSAQLDVCGLANNHVLDFGRGGLTDTLDALSSAGLRTVGAGRDAAAAAEPAVLRAGPARLVVFAAAASSSGVPEQWAAGAARPGVRWLPTVSAESATGLADEVVASKRPGDVVVVSLHWGANWGYGVSADQVAFAHRLVDAGADVIHGHSSHHPRPIEVYRGRLVLYGCGDLVNDYEGISGFERYRGDLRLLYLPTVDAETGALLALRVVPLQSRRLRLQRAGSADARWLESVLSKISRPFGARLDSGDGELRLSWRSHTR</sequence>
<dbReference type="EMBL" id="MWIH01000009">
    <property type="protein sequence ID" value="OQO89634.1"/>
    <property type="molecule type" value="Genomic_DNA"/>
</dbReference>
<protein>
    <recommendedName>
        <fullName evidence="2">Capsule synthesis protein CapA domain-containing protein</fullName>
    </recommendedName>
</protein>
<evidence type="ECO:0000313" key="3">
    <source>
        <dbReference type="EMBL" id="OQO89634.1"/>
    </source>
</evidence>
<proteinExistence type="inferred from homology"/>
<dbReference type="SMART" id="SM00854">
    <property type="entry name" value="PGA_cap"/>
    <property type="match status" value="1"/>
</dbReference>
<dbReference type="Pfam" id="PF09587">
    <property type="entry name" value="PGA_cap"/>
    <property type="match status" value="1"/>
</dbReference>
<comment type="caution">
    <text evidence="3">The sequence shown here is derived from an EMBL/GenBank/DDBJ whole genome shotgun (WGS) entry which is preliminary data.</text>
</comment>
<evidence type="ECO:0000256" key="1">
    <source>
        <dbReference type="ARBA" id="ARBA00005662"/>
    </source>
</evidence>
<evidence type="ECO:0000313" key="4">
    <source>
        <dbReference type="Proteomes" id="UP000192591"/>
    </source>
</evidence>
<dbReference type="Proteomes" id="UP000192591">
    <property type="component" value="Unassembled WGS sequence"/>
</dbReference>